<gene>
    <name evidence="2" type="ORF">ACFO6Q_11410</name>
</gene>
<feature type="chain" id="PRO_5045653086" evidence="1">
    <location>
        <begin position="21"/>
        <end position="145"/>
    </location>
</feature>
<name>A0ABV9QV28_9GAMM</name>
<feature type="signal peptide" evidence="1">
    <location>
        <begin position="1"/>
        <end position="20"/>
    </location>
</feature>
<dbReference type="EMBL" id="JBHSHD010000008">
    <property type="protein sequence ID" value="MFC4820937.1"/>
    <property type="molecule type" value="Genomic_DNA"/>
</dbReference>
<sequence>MKSLKTALLFVLLSTGFAGAPLASADDDVTTTTKTFGKDVPFAMTVISKAEQVSSILFTYTVTGQTVMAPQSVIAQLNAELGTESNKSGDAGLAGDAGPAGPDVIIEHERDLPGGGAIYRVMRPNGRVLGFLIMDRYGYVQYVAV</sequence>
<comment type="caution">
    <text evidence="2">The sequence shown here is derived from an EMBL/GenBank/DDBJ whole genome shotgun (WGS) entry which is preliminary data.</text>
</comment>
<evidence type="ECO:0000313" key="2">
    <source>
        <dbReference type="EMBL" id="MFC4820937.1"/>
    </source>
</evidence>
<dbReference type="RefSeq" id="WP_380021091.1">
    <property type="nucleotide sequence ID" value="NZ_JBHSHD010000008.1"/>
</dbReference>
<keyword evidence="1" id="KW-0732">Signal</keyword>
<organism evidence="2 3">
    <name type="scientific">Dokdonella ginsengisoli</name>
    <dbReference type="NCBI Taxonomy" id="363846"/>
    <lineage>
        <taxon>Bacteria</taxon>
        <taxon>Pseudomonadati</taxon>
        <taxon>Pseudomonadota</taxon>
        <taxon>Gammaproteobacteria</taxon>
        <taxon>Lysobacterales</taxon>
        <taxon>Rhodanobacteraceae</taxon>
        <taxon>Dokdonella</taxon>
    </lineage>
</organism>
<keyword evidence="3" id="KW-1185">Reference proteome</keyword>
<evidence type="ECO:0000313" key="3">
    <source>
        <dbReference type="Proteomes" id="UP001595886"/>
    </source>
</evidence>
<protein>
    <submittedName>
        <fullName evidence="2">Uncharacterized protein</fullName>
    </submittedName>
</protein>
<accession>A0ABV9QV28</accession>
<dbReference type="Proteomes" id="UP001595886">
    <property type="component" value="Unassembled WGS sequence"/>
</dbReference>
<evidence type="ECO:0000256" key="1">
    <source>
        <dbReference type="SAM" id="SignalP"/>
    </source>
</evidence>
<proteinExistence type="predicted"/>
<reference evidence="3" key="1">
    <citation type="journal article" date="2019" name="Int. J. Syst. Evol. Microbiol.">
        <title>The Global Catalogue of Microorganisms (GCM) 10K type strain sequencing project: providing services to taxonomists for standard genome sequencing and annotation.</title>
        <authorList>
            <consortium name="The Broad Institute Genomics Platform"/>
            <consortium name="The Broad Institute Genome Sequencing Center for Infectious Disease"/>
            <person name="Wu L."/>
            <person name="Ma J."/>
        </authorList>
    </citation>
    <scope>NUCLEOTIDE SEQUENCE [LARGE SCALE GENOMIC DNA]</scope>
    <source>
        <strain evidence="3">CCUG 30340</strain>
    </source>
</reference>